<dbReference type="EMBL" id="FOHI01000007">
    <property type="protein sequence ID" value="SET50072.1"/>
    <property type="molecule type" value="Genomic_DNA"/>
</dbReference>
<dbReference type="Gene3D" id="2.40.420.20">
    <property type="match status" value="1"/>
</dbReference>
<feature type="domain" description="CzcB-like barrel-sandwich hybrid" evidence="9">
    <location>
        <begin position="80"/>
        <end position="223"/>
    </location>
</feature>
<dbReference type="Pfam" id="PF25954">
    <property type="entry name" value="Beta-barrel_RND_2"/>
    <property type="match status" value="1"/>
</dbReference>
<dbReference type="AlphaFoldDB" id="A0A1I0EX63"/>
<keyword evidence="4" id="KW-0170">Cobalt</keyword>
<dbReference type="Gene3D" id="2.40.50.100">
    <property type="match status" value="1"/>
</dbReference>
<evidence type="ECO:0000259" key="8">
    <source>
        <dbReference type="Pfam" id="PF25967"/>
    </source>
</evidence>
<evidence type="ECO:0000256" key="6">
    <source>
        <dbReference type="ARBA" id="ARBA00058766"/>
    </source>
</evidence>
<dbReference type="GO" id="GO:0016020">
    <property type="term" value="C:membrane"/>
    <property type="evidence" value="ECO:0007669"/>
    <property type="project" value="InterPro"/>
</dbReference>
<protein>
    <submittedName>
        <fullName evidence="10">Membrane fusion protein, cobalt-zinc-cadmium efflux system</fullName>
    </submittedName>
</protein>
<gene>
    <name evidence="10" type="ORF">SAMN05216412_107126</name>
</gene>
<dbReference type="PANTHER" id="PTHR30097">
    <property type="entry name" value="CATION EFFLUX SYSTEM PROTEIN CUSB"/>
    <property type="match status" value="1"/>
</dbReference>
<evidence type="ECO:0000256" key="5">
    <source>
        <dbReference type="ARBA" id="ARBA00043263"/>
    </source>
</evidence>
<keyword evidence="3" id="KW-0862">Zinc</keyword>
<dbReference type="InterPro" id="IPR058792">
    <property type="entry name" value="Beta-barrel_RND_2"/>
</dbReference>
<evidence type="ECO:0000259" key="9">
    <source>
        <dbReference type="Pfam" id="PF25973"/>
    </source>
</evidence>
<evidence type="ECO:0000259" key="7">
    <source>
        <dbReference type="Pfam" id="PF25954"/>
    </source>
</evidence>
<feature type="domain" description="CusB-like beta-barrel" evidence="7">
    <location>
        <begin position="226"/>
        <end position="300"/>
    </location>
</feature>
<evidence type="ECO:0000313" key="10">
    <source>
        <dbReference type="EMBL" id="SET50072.1"/>
    </source>
</evidence>
<evidence type="ECO:0000256" key="1">
    <source>
        <dbReference type="ARBA" id="ARBA00009477"/>
    </source>
</evidence>
<organism evidence="10 11">
    <name type="scientific">Nitrosospira multiformis</name>
    <dbReference type="NCBI Taxonomy" id="1231"/>
    <lineage>
        <taxon>Bacteria</taxon>
        <taxon>Pseudomonadati</taxon>
        <taxon>Pseudomonadota</taxon>
        <taxon>Betaproteobacteria</taxon>
        <taxon>Nitrosomonadales</taxon>
        <taxon>Nitrosomonadaceae</taxon>
        <taxon>Nitrosospira</taxon>
    </lineage>
</organism>
<evidence type="ECO:0000256" key="2">
    <source>
        <dbReference type="ARBA" id="ARBA00022448"/>
    </source>
</evidence>
<keyword evidence="2" id="KW-0813">Transport</keyword>
<comment type="similarity">
    <text evidence="1">Belongs to the membrane fusion protein (MFP) (TC 8.A.1) family.</text>
</comment>
<dbReference type="SUPFAM" id="SSF111369">
    <property type="entry name" value="HlyD-like secretion proteins"/>
    <property type="match status" value="1"/>
</dbReference>
<dbReference type="InterPro" id="IPR051909">
    <property type="entry name" value="MFP_Cation_Efflux"/>
</dbReference>
<dbReference type="OrthoDB" id="9806939at2"/>
<dbReference type="InterPro" id="IPR058627">
    <property type="entry name" value="MdtA-like_C"/>
</dbReference>
<dbReference type="InterPro" id="IPR006143">
    <property type="entry name" value="RND_pump_MFP"/>
</dbReference>
<dbReference type="Pfam" id="PF25967">
    <property type="entry name" value="RND-MFP_C"/>
    <property type="match status" value="1"/>
</dbReference>
<evidence type="ECO:0000256" key="4">
    <source>
        <dbReference type="ARBA" id="ARBA00023285"/>
    </source>
</evidence>
<dbReference type="Gene3D" id="1.10.287.470">
    <property type="entry name" value="Helix hairpin bin"/>
    <property type="match status" value="1"/>
</dbReference>
<comment type="function">
    <text evidence="6">CzcA and CzcB together would act in zinc efflux nearly as effectively as the complete czc efflux system (CzcABC). The CzcB protein is thought to funnel zinc cations to the CzcA transport protein.</text>
</comment>
<dbReference type="InterPro" id="IPR058647">
    <property type="entry name" value="BSH_CzcB-like"/>
</dbReference>
<dbReference type="FunFam" id="2.40.30.170:FF:000010">
    <property type="entry name" value="Efflux RND transporter periplasmic adaptor subunit"/>
    <property type="match status" value="1"/>
</dbReference>
<dbReference type="FunFam" id="2.40.420.20:FF:000006">
    <property type="entry name" value="RND family efflux transporter MFP subunit"/>
    <property type="match status" value="1"/>
</dbReference>
<evidence type="ECO:0000313" key="11">
    <source>
        <dbReference type="Proteomes" id="UP000183339"/>
    </source>
</evidence>
<dbReference type="Pfam" id="PF25973">
    <property type="entry name" value="BSH_CzcB"/>
    <property type="match status" value="1"/>
</dbReference>
<dbReference type="GO" id="GO:0022857">
    <property type="term" value="F:transmembrane transporter activity"/>
    <property type="evidence" value="ECO:0007669"/>
    <property type="project" value="InterPro"/>
</dbReference>
<dbReference type="Gene3D" id="2.40.30.170">
    <property type="match status" value="1"/>
</dbReference>
<reference evidence="10 11" key="1">
    <citation type="submission" date="2016-10" db="EMBL/GenBank/DDBJ databases">
        <authorList>
            <person name="de Groot N.N."/>
        </authorList>
    </citation>
    <scope>NUCLEOTIDE SEQUENCE [LARGE SCALE GENOMIC DNA]</scope>
    <source>
        <strain evidence="10 11">Nl7</strain>
    </source>
</reference>
<keyword evidence="5" id="KW-0105">Cadmium resistance</keyword>
<proteinExistence type="inferred from homology"/>
<sequence length="384" mass="42853">MDSGFRYLICLAVGLLSLFLPACRSSHEPPESRQTSTNDEVILGGDSPKRAYIKDKILESVQRPLMEPVTGKIVYDESNTARISSPVSGRVTGAIAALGDQIHSGDTLVEIDSPELGQAQSAYRDAVADLKLAKLNYERTKELFDNDIAPRKEWELMEDKLIHARSEAERARLKLANLGANNLRLDNRFVLHSPISGIVTERNINPGMEVRPDLPTPLFVISDLDQLWAQMDIFEKDIGLIHVGTTVLLEVPAYPGEEFKATVGYISKVVDETTRTVKVRCIVPNLERKLLPAMFARVTVLSNIDDLSIIVPLDALFVEDESDWVYVNAGDYHYQLRRVKVGLRLKDRAVILSGLEPGERLVVNGALMLRAEQKTERQAREGKQ</sequence>
<name>A0A1I0EX63_9PROT</name>
<dbReference type="GO" id="GO:0046686">
    <property type="term" value="P:response to cadmium ion"/>
    <property type="evidence" value="ECO:0007669"/>
    <property type="project" value="UniProtKB-KW"/>
</dbReference>
<accession>A0A1I0EX63</accession>
<dbReference type="RefSeq" id="WP_074708696.1">
    <property type="nucleotide sequence ID" value="NZ_FOHI01000007.1"/>
</dbReference>
<dbReference type="NCBIfam" id="TIGR01730">
    <property type="entry name" value="RND_mfp"/>
    <property type="match status" value="1"/>
</dbReference>
<feature type="domain" description="Multidrug resistance protein MdtA-like C-terminal permuted SH3" evidence="8">
    <location>
        <begin position="309"/>
        <end position="366"/>
    </location>
</feature>
<evidence type="ECO:0000256" key="3">
    <source>
        <dbReference type="ARBA" id="ARBA00022833"/>
    </source>
</evidence>
<dbReference type="Proteomes" id="UP000183339">
    <property type="component" value="Unassembled WGS sequence"/>
</dbReference>